<reference evidence="2 3" key="1">
    <citation type="submission" date="2020-04" db="EMBL/GenBank/DDBJ databases">
        <title>Gordonia sp. nov. TBRC 11910.</title>
        <authorList>
            <person name="Suriyachadkun C."/>
        </authorList>
    </citation>
    <scope>NUCLEOTIDE SEQUENCE [LARGE SCALE GENOMIC DNA]</scope>
    <source>
        <strain evidence="2 3">TBRC 11910</strain>
    </source>
</reference>
<dbReference type="Pfam" id="PF12697">
    <property type="entry name" value="Abhydrolase_6"/>
    <property type="match status" value="1"/>
</dbReference>
<keyword evidence="2" id="KW-0378">Hydrolase</keyword>
<dbReference type="SUPFAM" id="SSF53474">
    <property type="entry name" value="alpha/beta-Hydrolases"/>
    <property type="match status" value="1"/>
</dbReference>
<dbReference type="GO" id="GO:0016787">
    <property type="term" value="F:hydrolase activity"/>
    <property type="evidence" value="ECO:0007669"/>
    <property type="project" value="UniProtKB-KW"/>
</dbReference>
<evidence type="ECO:0000313" key="3">
    <source>
        <dbReference type="Proteomes" id="UP000550729"/>
    </source>
</evidence>
<evidence type="ECO:0000259" key="1">
    <source>
        <dbReference type="Pfam" id="PF12697"/>
    </source>
</evidence>
<comment type="caution">
    <text evidence="2">The sequence shown here is derived from an EMBL/GenBank/DDBJ whole genome shotgun (WGS) entry which is preliminary data.</text>
</comment>
<dbReference type="InterPro" id="IPR000073">
    <property type="entry name" value="AB_hydrolase_1"/>
</dbReference>
<dbReference type="PANTHER" id="PTHR43689">
    <property type="entry name" value="HYDROLASE"/>
    <property type="match status" value="1"/>
</dbReference>
<dbReference type="Gene3D" id="3.40.50.1820">
    <property type="entry name" value="alpha/beta hydrolase"/>
    <property type="match status" value="1"/>
</dbReference>
<dbReference type="EMBL" id="JABBNB010000028">
    <property type="protein sequence ID" value="NMO03867.1"/>
    <property type="molecule type" value="Genomic_DNA"/>
</dbReference>
<organism evidence="2 3">
    <name type="scientific">Gordonia asplenii</name>
    <dbReference type="NCBI Taxonomy" id="2725283"/>
    <lineage>
        <taxon>Bacteria</taxon>
        <taxon>Bacillati</taxon>
        <taxon>Actinomycetota</taxon>
        <taxon>Actinomycetes</taxon>
        <taxon>Mycobacteriales</taxon>
        <taxon>Gordoniaceae</taxon>
        <taxon>Gordonia</taxon>
    </lineage>
</organism>
<dbReference type="AlphaFoldDB" id="A0A848L0A2"/>
<dbReference type="RefSeq" id="WP_170196373.1">
    <property type="nucleotide sequence ID" value="NZ_JABBNB010000028.1"/>
</dbReference>
<evidence type="ECO:0000313" key="2">
    <source>
        <dbReference type="EMBL" id="NMO03867.1"/>
    </source>
</evidence>
<protein>
    <submittedName>
        <fullName evidence="2">Alpha/beta hydrolase</fullName>
    </submittedName>
</protein>
<feature type="domain" description="AB hydrolase-1" evidence="1">
    <location>
        <begin position="35"/>
        <end position="248"/>
    </location>
</feature>
<gene>
    <name evidence="2" type="ORF">HH308_21880</name>
</gene>
<dbReference type="PANTHER" id="PTHR43689:SF8">
    <property type="entry name" value="ALPHA_BETA-HYDROLASES SUPERFAMILY PROTEIN"/>
    <property type="match status" value="1"/>
</dbReference>
<sequence length="264" mass="28483">MDANTEETVDGGTYLTLGHRRIWHYDGGDPAGNPVVLLHGAFASAATWGAQFADFGAAGLRVLAPERSGHGHSPDHVEPFSYLDMAAETIDYLEAVLDRPAHLVGWSDGAVVGLLVAMTRPELVGRMVLVGQYFNRSGAKADTWFDAVLARDPATIKMLRTYYDVASPDGPEHFDTVLDKTMALITAEPDLPLDQLAQVHNPTLVIQADNDVVELAHTIDVVNALPNGRLAVLPGTHILPLEAPEVFNPLILSYLAAEPPAKWP</sequence>
<proteinExistence type="predicted"/>
<dbReference type="Proteomes" id="UP000550729">
    <property type="component" value="Unassembled WGS sequence"/>
</dbReference>
<dbReference type="InterPro" id="IPR029058">
    <property type="entry name" value="AB_hydrolase_fold"/>
</dbReference>
<dbReference type="PRINTS" id="PR00111">
    <property type="entry name" value="ABHYDROLASE"/>
</dbReference>
<keyword evidence="3" id="KW-1185">Reference proteome</keyword>
<name>A0A848L0A2_9ACTN</name>
<accession>A0A848L0A2</accession>